<dbReference type="OrthoDB" id="5336008at2759"/>
<protein>
    <recommendedName>
        <fullName evidence="4">Apple domain-containing protein</fullName>
    </recommendedName>
</protein>
<dbReference type="EMBL" id="ADBL01002743">
    <property type="status" value="NOT_ANNOTATED_CDS"/>
    <property type="molecule type" value="Genomic_DNA"/>
</dbReference>
<dbReference type="EnsemblFungi" id="MAPG_11155T0">
    <property type="protein sequence ID" value="MAPG_11155T0"/>
    <property type="gene ID" value="MAPG_11155"/>
</dbReference>
<reference evidence="1" key="2">
    <citation type="submission" date="2010-05" db="EMBL/GenBank/DDBJ databases">
        <title>The Genome Sequence of Magnaporthe poae strain ATCC 64411.</title>
        <authorList>
            <consortium name="The Broad Institute Genome Sequencing Platform"/>
            <consortium name="Broad Institute Genome Sequencing Center for Infectious Disease"/>
            <person name="Ma L.-J."/>
            <person name="Dead R."/>
            <person name="Young S."/>
            <person name="Zeng Q."/>
            <person name="Koehrsen M."/>
            <person name="Alvarado L."/>
            <person name="Berlin A."/>
            <person name="Chapman S.B."/>
            <person name="Chen Z."/>
            <person name="Freedman E."/>
            <person name="Gellesch M."/>
            <person name="Goldberg J."/>
            <person name="Griggs A."/>
            <person name="Gujja S."/>
            <person name="Heilman E.R."/>
            <person name="Heiman D."/>
            <person name="Hepburn T."/>
            <person name="Howarth C."/>
            <person name="Jen D."/>
            <person name="Larson L."/>
            <person name="Mehta T."/>
            <person name="Neiman D."/>
            <person name="Pearson M."/>
            <person name="Roberts A."/>
            <person name="Saif S."/>
            <person name="Shea T."/>
            <person name="Shenoy N."/>
            <person name="Sisk P."/>
            <person name="Stolte C."/>
            <person name="Sykes S."/>
            <person name="Walk T."/>
            <person name="White J."/>
            <person name="Yandava C."/>
            <person name="Haas B."/>
            <person name="Nusbaum C."/>
            <person name="Birren B."/>
        </authorList>
    </citation>
    <scope>NUCLEOTIDE SEQUENCE</scope>
    <source>
        <strain evidence="1">ATCC 64411</strain>
    </source>
</reference>
<evidence type="ECO:0000313" key="3">
    <source>
        <dbReference type="Proteomes" id="UP000011715"/>
    </source>
</evidence>
<accession>A0A0C4EEI2</accession>
<dbReference type="eggNOG" id="ENOG502RN4T">
    <property type="taxonomic scope" value="Eukaryota"/>
</dbReference>
<sequence>MKFSAPITLLAAATAASGAALEKRAYGPPPSKGDVCPAGQGFFFKASSGKFYQIACAVDVVGGTLLAVYANYAGVVDCAAQCDLWTTQVPSRPCAAAAWYRFPPDGVNNCFIRGGAVQGAVQNRDTLNAVSALL</sequence>
<evidence type="ECO:0000313" key="1">
    <source>
        <dbReference type="EMBL" id="KLU92209.1"/>
    </source>
</evidence>
<keyword evidence="3" id="KW-1185">Reference proteome</keyword>
<evidence type="ECO:0008006" key="4">
    <source>
        <dbReference type="Google" id="ProtNLM"/>
    </source>
</evidence>
<gene>
    <name evidence="1" type="ORF">MAPG_11155</name>
</gene>
<dbReference type="VEuPathDB" id="FungiDB:MAPG_11155"/>
<organism evidence="2 3">
    <name type="scientific">Magnaporthiopsis poae (strain ATCC 64411 / 73-15)</name>
    <name type="common">Kentucky bluegrass fungus</name>
    <name type="synonym">Magnaporthe poae</name>
    <dbReference type="NCBI Taxonomy" id="644358"/>
    <lineage>
        <taxon>Eukaryota</taxon>
        <taxon>Fungi</taxon>
        <taxon>Dikarya</taxon>
        <taxon>Ascomycota</taxon>
        <taxon>Pezizomycotina</taxon>
        <taxon>Sordariomycetes</taxon>
        <taxon>Sordariomycetidae</taxon>
        <taxon>Magnaporthales</taxon>
        <taxon>Magnaporthaceae</taxon>
        <taxon>Magnaporthiopsis</taxon>
    </lineage>
</organism>
<dbReference type="EMBL" id="GL876979">
    <property type="protein sequence ID" value="KLU92209.1"/>
    <property type="molecule type" value="Genomic_DNA"/>
</dbReference>
<proteinExistence type="predicted"/>
<reference evidence="1" key="3">
    <citation type="submission" date="2011-03" db="EMBL/GenBank/DDBJ databases">
        <title>Annotation of Magnaporthe poae ATCC 64411.</title>
        <authorList>
            <person name="Ma L.-J."/>
            <person name="Dead R."/>
            <person name="Young S.K."/>
            <person name="Zeng Q."/>
            <person name="Gargeya S."/>
            <person name="Fitzgerald M."/>
            <person name="Haas B."/>
            <person name="Abouelleil A."/>
            <person name="Alvarado L."/>
            <person name="Arachchi H.M."/>
            <person name="Berlin A."/>
            <person name="Brown A."/>
            <person name="Chapman S.B."/>
            <person name="Chen Z."/>
            <person name="Dunbar C."/>
            <person name="Freedman E."/>
            <person name="Gearin G."/>
            <person name="Gellesch M."/>
            <person name="Goldberg J."/>
            <person name="Griggs A."/>
            <person name="Gujja S."/>
            <person name="Heiman D."/>
            <person name="Howarth C."/>
            <person name="Larson L."/>
            <person name="Lui A."/>
            <person name="MacDonald P.J.P."/>
            <person name="Mehta T."/>
            <person name="Montmayeur A."/>
            <person name="Murphy C."/>
            <person name="Neiman D."/>
            <person name="Pearson M."/>
            <person name="Priest M."/>
            <person name="Roberts A."/>
            <person name="Saif S."/>
            <person name="Shea T."/>
            <person name="Shenoy N."/>
            <person name="Sisk P."/>
            <person name="Stolte C."/>
            <person name="Sykes S."/>
            <person name="Yandava C."/>
            <person name="Wortman J."/>
            <person name="Nusbaum C."/>
            <person name="Birren B."/>
        </authorList>
    </citation>
    <scope>NUCLEOTIDE SEQUENCE</scope>
    <source>
        <strain evidence="1">ATCC 64411</strain>
    </source>
</reference>
<evidence type="ECO:0000313" key="2">
    <source>
        <dbReference type="EnsemblFungi" id="MAPG_11155T0"/>
    </source>
</evidence>
<reference evidence="2" key="4">
    <citation type="journal article" date="2015" name="G3 (Bethesda)">
        <title>Genome sequences of three phytopathogenic species of the Magnaporthaceae family of fungi.</title>
        <authorList>
            <person name="Okagaki L.H."/>
            <person name="Nunes C.C."/>
            <person name="Sailsbery J."/>
            <person name="Clay B."/>
            <person name="Brown D."/>
            <person name="John T."/>
            <person name="Oh Y."/>
            <person name="Young N."/>
            <person name="Fitzgerald M."/>
            <person name="Haas B.J."/>
            <person name="Zeng Q."/>
            <person name="Young S."/>
            <person name="Adiconis X."/>
            <person name="Fan L."/>
            <person name="Levin J.Z."/>
            <person name="Mitchell T.K."/>
            <person name="Okubara P.A."/>
            <person name="Farman M.L."/>
            <person name="Kohn L.M."/>
            <person name="Birren B."/>
            <person name="Ma L.-J."/>
            <person name="Dean R.A."/>
        </authorList>
    </citation>
    <scope>NUCLEOTIDE SEQUENCE</scope>
    <source>
        <strain evidence="2">ATCC 64411 / 73-15</strain>
    </source>
</reference>
<reference evidence="2" key="5">
    <citation type="submission" date="2015-06" db="UniProtKB">
        <authorList>
            <consortium name="EnsemblFungi"/>
        </authorList>
    </citation>
    <scope>IDENTIFICATION</scope>
    <source>
        <strain evidence="2">ATCC 64411</strain>
    </source>
</reference>
<dbReference type="AlphaFoldDB" id="A0A0C4EEI2"/>
<reference evidence="3" key="1">
    <citation type="submission" date="2010-05" db="EMBL/GenBank/DDBJ databases">
        <title>The genome sequence of Magnaporthe poae strain ATCC 64411.</title>
        <authorList>
            <person name="Ma L.-J."/>
            <person name="Dead R."/>
            <person name="Young S."/>
            <person name="Zeng Q."/>
            <person name="Koehrsen M."/>
            <person name="Alvarado L."/>
            <person name="Berlin A."/>
            <person name="Chapman S.B."/>
            <person name="Chen Z."/>
            <person name="Freedman E."/>
            <person name="Gellesch M."/>
            <person name="Goldberg J."/>
            <person name="Griggs A."/>
            <person name="Gujja S."/>
            <person name="Heilman E.R."/>
            <person name="Heiman D."/>
            <person name="Hepburn T."/>
            <person name="Howarth C."/>
            <person name="Jen D."/>
            <person name="Larson L."/>
            <person name="Mehta T."/>
            <person name="Neiman D."/>
            <person name="Pearson M."/>
            <person name="Roberts A."/>
            <person name="Saif S."/>
            <person name="Shea T."/>
            <person name="Shenoy N."/>
            <person name="Sisk P."/>
            <person name="Stolte C."/>
            <person name="Sykes S."/>
            <person name="Walk T."/>
            <person name="White J."/>
            <person name="Yandava C."/>
            <person name="Haas B."/>
            <person name="Nusbaum C."/>
            <person name="Birren B."/>
        </authorList>
    </citation>
    <scope>NUCLEOTIDE SEQUENCE [LARGE SCALE GENOMIC DNA]</scope>
    <source>
        <strain evidence="3">ATCC 64411 / 73-15</strain>
    </source>
</reference>
<dbReference type="Proteomes" id="UP000011715">
    <property type="component" value="Unassembled WGS sequence"/>
</dbReference>
<name>A0A0C4EEI2_MAGP6</name>